<evidence type="ECO:0000313" key="3">
    <source>
        <dbReference type="EMBL" id="MBC9178550.1"/>
    </source>
</evidence>
<dbReference type="RefSeq" id="WP_187779639.1">
    <property type="nucleotide sequence ID" value="NZ_JACTUZ010000083.1"/>
</dbReference>
<keyword evidence="1" id="KW-0732">Signal</keyword>
<name>A0ABR7R9W0_9PROT</name>
<reference evidence="3 4" key="1">
    <citation type="journal article" date="2009" name="Int. J. Syst. Evol. Microbiol.">
        <title>Transfer of Teichococcus ludipueritiae and Muricoccus roseus to the genus Roseomonas, as Roseomonas ludipueritiae comb. nov. and Roseomonas rosea comb. nov., respectively, and emended description of the genus Roseomonas.</title>
        <authorList>
            <person name="Sanchez-Porro C."/>
            <person name="Gallego V."/>
            <person name="Busse H.J."/>
            <person name="Kampfer P."/>
            <person name="Ventosa A."/>
        </authorList>
    </citation>
    <scope>NUCLEOTIDE SEQUENCE [LARGE SCALE GENOMIC DNA]</scope>
    <source>
        <strain evidence="3 4">DSM 14915</strain>
    </source>
</reference>
<evidence type="ECO:0000256" key="1">
    <source>
        <dbReference type="SAM" id="SignalP"/>
    </source>
</evidence>
<dbReference type="EMBL" id="JACTUZ010000083">
    <property type="protein sequence ID" value="MBC9178550.1"/>
    <property type="molecule type" value="Genomic_DNA"/>
</dbReference>
<dbReference type="InterPro" id="IPR018637">
    <property type="entry name" value="DUF2059"/>
</dbReference>
<evidence type="ECO:0000313" key="4">
    <source>
        <dbReference type="Proteomes" id="UP000603940"/>
    </source>
</evidence>
<proteinExistence type="predicted"/>
<organism evidence="3 4">
    <name type="scientific">Pseudoroseomonas ludipueritiae</name>
    <dbReference type="NCBI Taxonomy" id="198093"/>
    <lineage>
        <taxon>Bacteria</taxon>
        <taxon>Pseudomonadati</taxon>
        <taxon>Pseudomonadota</taxon>
        <taxon>Alphaproteobacteria</taxon>
        <taxon>Acetobacterales</taxon>
        <taxon>Acetobacteraceae</taxon>
        <taxon>Pseudoroseomonas</taxon>
    </lineage>
</organism>
<comment type="caution">
    <text evidence="3">The sequence shown here is derived from an EMBL/GenBank/DDBJ whole genome shotgun (WGS) entry which is preliminary data.</text>
</comment>
<feature type="chain" id="PRO_5045950725" evidence="1">
    <location>
        <begin position="22"/>
        <end position="171"/>
    </location>
</feature>
<feature type="domain" description="DUF2059" evidence="2">
    <location>
        <begin position="97"/>
        <end position="152"/>
    </location>
</feature>
<gene>
    <name evidence="3" type="ORF">IBL25_16515</name>
</gene>
<sequence length="171" mass="18059">MRALRIALLGASLLTAVPALAQQAAPTPAPGATAESRAAARELLVALGTAKQAEQAMNMVSKQIVAALAQASGKPVAEVQQIVDEVLLPEFRARLPEMTDFTAELWASQMTAAELRELKAFYGTPLGRRLQEVTPAVAAGAATFGMKWGQDVGMSALAKHRDTLRARGLKI</sequence>
<evidence type="ECO:0000259" key="2">
    <source>
        <dbReference type="Pfam" id="PF09832"/>
    </source>
</evidence>
<feature type="signal peptide" evidence="1">
    <location>
        <begin position="1"/>
        <end position="21"/>
    </location>
</feature>
<protein>
    <submittedName>
        <fullName evidence="3">DUF2059 domain-containing protein</fullName>
    </submittedName>
</protein>
<keyword evidence="4" id="KW-1185">Reference proteome</keyword>
<dbReference type="Proteomes" id="UP000603940">
    <property type="component" value="Unassembled WGS sequence"/>
</dbReference>
<accession>A0ABR7R9W0</accession>
<dbReference type="Pfam" id="PF09832">
    <property type="entry name" value="DUF2059"/>
    <property type="match status" value="1"/>
</dbReference>